<keyword evidence="2" id="KW-1185">Reference proteome</keyword>
<dbReference type="Gene3D" id="3.80.10.10">
    <property type="entry name" value="Ribonuclease Inhibitor"/>
    <property type="match status" value="1"/>
</dbReference>
<dbReference type="AlphaFoldDB" id="T0PVH0"/>
<accession>T0PVH0</accession>
<dbReference type="InterPro" id="IPR032675">
    <property type="entry name" value="LRR_dom_sf"/>
</dbReference>
<organism evidence="1 2">
    <name type="scientific">Saprolegnia diclina (strain VS20)</name>
    <dbReference type="NCBI Taxonomy" id="1156394"/>
    <lineage>
        <taxon>Eukaryota</taxon>
        <taxon>Sar</taxon>
        <taxon>Stramenopiles</taxon>
        <taxon>Oomycota</taxon>
        <taxon>Saprolegniomycetes</taxon>
        <taxon>Saprolegniales</taxon>
        <taxon>Saprolegniaceae</taxon>
        <taxon>Saprolegnia</taxon>
    </lineage>
</organism>
<dbReference type="InParanoid" id="T0PVH0"/>
<gene>
    <name evidence="1" type="ORF">SDRG_17120</name>
</gene>
<evidence type="ECO:0000313" key="1">
    <source>
        <dbReference type="EMBL" id="EQC25000.1"/>
    </source>
</evidence>
<dbReference type="VEuPathDB" id="FungiDB:SDRG_17120"/>
<dbReference type="EMBL" id="JH767330">
    <property type="protein sequence ID" value="EQC25000.1"/>
    <property type="molecule type" value="Genomic_DNA"/>
</dbReference>
<dbReference type="GeneID" id="19957847"/>
<sequence>MLSRTPHLVELRLQGVLFGDSVLAEGPTASNDNLPLLTIRHVLFRSVRFTKAGFDAILSWLDRVTTLDHIDWRFSTFLSDNVDCAVRAIQCCVKAGARFISLNGCGFQLQSTVALAKGFRYIRSRHSIEFDLGSNRMYLGGTRALLKALGACTNVSMRLHSDTIPLIKDSDAQLTKARASGVTVEWTGKILWLRSPVGDLDATPAK</sequence>
<protein>
    <submittedName>
        <fullName evidence="1">Uncharacterized protein</fullName>
    </submittedName>
</protein>
<proteinExistence type="predicted"/>
<reference evidence="1 2" key="1">
    <citation type="submission" date="2012-04" db="EMBL/GenBank/DDBJ databases">
        <title>The Genome Sequence of Saprolegnia declina VS20.</title>
        <authorList>
            <consortium name="The Broad Institute Genome Sequencing Platform"/>
            <person name="Russ C."/>
            <person name="Nusbaum C."/>
            <person name="Tyler B."/>
            <person name="van West P."/>
            <person name="Dieguez-Uribeondo J."/>
            <person name="de Bruijn I."/>
            <person name="Tripathy S."/>
            <person name="Jiang R."/>
            <person name="Young S.K."/>
            <person name="Zeng Q."/>
            <person name="Gargeya S."/>
            <person name="Fitzgerald M."/>
            <person name="Haas B."/>
            <person name="Abouelleil A."/>
            <person name="Alvarado L."/>
            <person name="Arachchi H.M."/>
            <person name="Berlin A."/>
            <person name="Chapman S.B."/>
            <person name="Goldberg J."/>
            <person name="Griggs A."/>
            <person name="Gujja S."/>
            <person name="Hansen M."/>
            <person name="Howarth C."/>
            <person name="Imamovic A."/>
            <person name="Larimer J."/>
            <person name="McCowen C."/>
            <person name="Montmayeur A."/>
            <person name="Murphy C."/>
            <person name="Neiman D."/>
            <person name="Pearson M."/>
            <person name="Priest M."/>
            <person name="Roberts A."/>
            <person name="Saif S."/>
            <person name="Shea T."/>
            <person name="Sisk P."/>
            <person name="Sykes S."/>
            <person name="Wortman J."/>
            <person name="Nusbaum C."/>
            <person name="Birren B."/>
        </authorList>
    </citation>
    <scope>NUCLEOTIDE SEQUENCE [LARGE SCALE GENOMIC DNA]</scope>
    <source>
        <strain evidence="1 2">VS20</strain>
    </source>
</reference>
<evidence type="ECO:0000313" key="2">
    <source>
        <dbReference type="Proteomes" id="UP000030762"/>
    </source>
</evidence>
<name>T0PVH0_SAPDV</name>
<dbReference type="RefSeq" id="XP_008621577.1">
    <property type="nucleotide sequence ID" value="XM_008623355.1"/>
</dbReference>
<dbReference type="SUPFAM" id="SSF52047">
    <property type="entry name" value="RNI-like"/>
    <property type="match status" value="1"/>
</dbReference>
<dbReference type="Proteomes" id="UP000030762">
    <property type="component" value="Unassembled WGS sequence"/>
</dbReference>